<reference evidence="1 2" key="1">
    <citation type="journal article" date="2021" name="Nat. Plants">
        <title>The Taxus genome provides insights into paclitaxel biosynthesis.</title>
        <authorList>
            <person name="Xiong X."/>
            <person name="Gou J."/>
            <person name="Liao Q."/>
            <person name="Li Y."/>
            <person name="Zhou Q."/>
            <person name="Bi G."/>
            <person name="Li C."/>
            <person name="Du R."/>
            <person name="Wang X."/>
            <person name="Sun T."/>
            <person name="Guo L."/>
            <person name="Liang H."/>
            <person name="Lu P."/>
            <person name="Wu Y."/>
            <person name="Zhang Z."/>
            <person name="Ro D.K."/>
            <person name="Shang Y."/>
            <person name="Huang S."/>
            <person name="Yan J."/>
        </authorList>
    </citation>
    <scope>NUCLEOTIDE SEQUENCE [LARGE SCALE GENOMIC DNA]</scope>
    <source>
        <strain evidence="1">Ta-2019</strain>
    </source>
</reference>
<keyword evidence="2" id="KW-1185">Reference proteome</keyword>
<dbReference type="AlphaFoldDB" id="A0AA38FN14"/>
<accession>A0AA38FN14</accession>
<feature type="non-terminal residue" evidence="1">
    <location>
        <position position="1"/>
    </location>
</feature>
<proteinExistence type="predicted"/>
<evidence type="ECO:0000313" key="2">
    <source>
        <dbReference type="Proteomes" id="UP000824469"/>
    </source>
</evidence>
<dbReference type="Proteomes" id="UP000824469">
    <property type="component" value="Unassembled WGS sequence"/>
</dbReference>
<name>A0AA38FN14_TAXCH</name>
<comment type="caution">
    <text evidence="1">The sequence shown here is derived from an EMBL/GenBank/DDBJ whole genome shotgun (WGS) entry which is preliminary data.</text>
</comment>
<evidence type="ECO:0000313" key="1">
    <source>
        <dbReference type="EMBL" id="KAH9306810.1"/>
    </source>
</evidence>
<dbReference type="EMBL" id="JAHRHJ020000008">
    <property type="protein sequence ID" value="KAH9306810.1"/>
    <property type="molecule type" value="Genomic_DNA"/>
</dbReference>
<sequence>LLALELMKQFELSEFEPMEVRYAELMELEEIREHAVQTIEKDQAVVKRWFDKRARARTFQEGDLVLKWDADR</sequence>
<organism evidence="1 2">
    <name type="scientific">Taxus chinensis</name>
    <name type="common">Chinese yew</name>
    <name type="synonym">Taxus wallichiana var. chinensis</name>
    <dbReference type="NCBI Taxonomy" id="29808"/>
    <lineage>
        <taxon>Eukaryota</taxon>
        <taxon>Viridiplantae</taxon>
        <taxon>Streptophyta</taxon>
        <taxon>Embryophyta</taxon>
        <taxon>Tracheophyta</taxon>
        <taxon>Spermatophyta</taxon>
        <taxon>Pinopsida</taxon>
        <taxon>Pinidae</taxon>
        <taxon>Conifers II</taxon>
        <taxon>Cupressales</taxon>
        <taxon>Taxaceae</taxon>
        <taxon>Taxus</taxon>
    </lineage>
</organism>
<gene>
    <name evidence="1" type="ORF">KI387_011214</name>
</gene>
<feature type="non-terminal residue" evidence="1">
    <location>
        <position position="72"/>
    </location>
</feature>
<protein>
    <submittedName>
        <fullName evidence="1">Uncharacterized protein</fullName>
    </submittedName>
</protein>